<name>A0AAW6RHN0_9BURK</name>
<evidence type="ECO:0000256" key="1">
    <source>
        <dbReference type="SAM" id="Phobius"/>
    </source>
</evidence>
<sequence length="73" mass="7838">MKKRLLPLPVVSAVSDYLENCCLIAVVSACPEALQIAAAAPFFTVVKSAAGMLTFVMLAVLLLWQLAGRMRKS</sequence>
<evidence type="ECO:0000313" key="2">
    <source>
        <dbReference type="EMBL" id="MDG9699065.1"/>
    </source>
</evidence>
<keyword evidence="1" id="KW-1133">Transmembrane helix</keyword>
<proteinExistence type="predicted"/>
<gene>
    <name evidence="2" type="ORF">QB898_04905</name>
</gene>
<evidence type="ECO:0000313" key="3">
    <source>
        <dbReference type="Proteomes" id="UP001237156"/>
    </source>
</evidence>
<comment type="caution">
    <text evidence="2">The sequence shown here is derived from an EMBL/GenBank/DDBJ whole genome shotgun (WGS) entry which is preliminary data.</text>
</comment>
<keyword evidence="1" id="KW-0812">Transmembrane</keyword>
<feature type="transmembrane region" description="Helical" evidence="1">
    <location>
        <begin position="49"/>
        <end position="67"/>
    </location>
</feature>
<protein>
    <submittedName>
        <fullName evidence="2">Uncharacterized protein</fullName>
    </submittedName>
</protein>
<dbReference type="Proteomes" id="UP001237156">
    <property type="component" value="Unassembled WGS sequence"/>
</dbReference>
<dbReference type="EMBL" id="JARVII010000007">
    <property type="protein sequence ID" value="MDG9699065.1"/>
    <property type="molecule type" value="Genomic_DNA"/>
</dbReference>
<keyword evidence="1" id="KW-0472">Membrane</keyword>
<dbReference type="PROSITE" id="PS51257">
    <property type="entry name" value="PROKAR_LIPOPROTEIN"/>
    <property type="match status" value="1"/>
</dbReference>
<accession>A0AAW6RHN0</accession>
<organism evidence="2 3">
    <name type="scientific">Ottowia cancrivicina</name>
    <dbReference type="NCBI Taxonomy" id="3040346"/>
    <lineage>
        <taxon>Bacteria</taxon>
        <taxon>Pseudomonadati</taxon>
        <taxon>Pseudomonadota</taxon>
        <taxon>Betaproteobacteria</taxon>
        <taxon>Burkholderiales</taxon>
        <taxon>Comamonadaceae</taxon>
        <taxon>Ottowia</taxon>
    </lineage>
</organism>
<reference evidence="2 3" key="1">
    <citation type="submission" date="2023-04" db="EMBL/GenBank/DDBJ databases">
        <title>Ottowia paracancer sp. nov., isolated from human stomach.</title>
        <authorList>
            <person name="Song Y."/>
        </authorList>
    </citation>
    <scope>NUCLEOTIDE SEQUENCE [LARGE SCALE GENOMIC DNA]</scope>
    <source>
        <strain evidence="2 3">10c7w1</strain>
    </source>
</reference>
<dbReference type="AlphaFoldDB" id="A0AAW6RHN0"/>
<dbReference type="RefSeq" id="WP_279524037.1">
    <property type="nucleotide sequence ID" value="NZ_JARVII010000007.1"/>
</dbReference>
<keyword evidence="3" id="KW-1185">Reference proteome</keyword>